<protein>
    <recommendedName>
        <fullName evidence="2">histidine kinase</fullName>
        <ecNumber evidence="2">2.7.13.3</ecNumber>
    </recommendedName>
</protein>
<reference evidence="9 10" key="1">
    <citation type="submission" date="2020-06" db="EMBL/GenBank/DDBJ databases">
        <title>Sulfitobacter algicola sp. nov., isolated from green algae.</title>
        <authorList>
            <person name="Wang C."/>
        </authorList>
    </citation>
    <scope>NUCLEOTIDE SEQUENCE [LARGE SCALE GENOMIC DNA]</scope>
    <source>
        <strain evidence="9 10">1151</strain>
    </source>
</reference>
<organism evidence="9 10">
    <name type="scientific">Parasulfitobacter algicola</name>
    <dbReference type="NCBI Taxonomy" id="2614809"/>
    <lineage>
        <taxon>Bacteria</taxon>
        <taxon>Pseudomonadati</taxon>
        <taxon>Pseudomonadota</taxon>
        <taxon>Alphaproteobacteria</taxon>
        <taxon>Rhodobacterales</taxon>
        <taxon>Roseobacteraceae</taxon>
        <taxon>Parasulfitobacter</taxon>
    </lineage>
</organism>
<comment type="catalytic activity">
    <reaction evidence="1">
        <text>ATP + protein L-histidine = ADP + protein N-phospho-L-histidine.</text>
        <dbReference type="EC" id="2.7.13.3"/>
    </reaction>
</comment>
<name>A0ABX2IQ39_9RHOB</name>
<gene>
    <name evidence="9" type="ORF">HRQ87_04885</name>
</gene>
<evidence type="ECO:0000313" key="9">
    <source>
        <dbReference type="EMBL" id="NSX54131.1"/>
    </source>
</evidence>
<dbReference type="Pfam" id="PF07536">
    <property type="entry name" value="HWE_HK"/>
    <property type="match status" value="1"/>
</dbReference>
<keyword evidence="4" id="KW-0808">Transferase</keyword>
<evidence type="ECO:0000256" key="1">
    <source>
        <dbReference type="ARBA" id="ARBA00000085"/>
    </source>
</evidence>
<keyword evidence="7" id="KW-0067">ATP-binding</keyword>
<proteinExistence type="predicted"/>
<dbReference type="EMBL" id="JABUFE010000002">
    <property type="protein sequence ID" value="NSX54131.1"/>
    <property type="molecule type" value="Genomic_DNA"/>
</dbReference>
<feature type="domain" description="Signal transduction histidine kinase HWE region" evidence="8">
    <location>
        <begin position="3"/>
        <end position="64"/>
    </location>
</feature>
<keyword evidence="10" id="KW-1185">Reference proteome</keyword>
<evidence type="ECO:0000256" key="7">
    <source>
        <dbReference type="ARBA" id="ARBA00022840"/>
    </source>
</evidence>
<dbReference type="EC" id="2.7.13.3" evidence="2"/>
<dbReference type="RefSeq" id="WP_174135837.1">
    <property type="nucleotide sequence ID" value="NZ_JABUFE010000002.1"/>
</dbReference>
<evidence type="ECO:0000256" key="3">
    <source>
        <dbReference type="ARBA" id="ARBA00022553"/>
    </source>
</evidence>
<evidence type="ECO:0000256" key="4">
    <source>
        <dbReference type="ARBA" id="ARBA00022679"/>
    </source>
</evidence>
<keyword evidence="6" id="KW-0418">Kinase</keyword>
<evidence type="ECO:0000256" key="5">
    <source>
        <dbReference type="ARBA" id="ARBA00022741"/>
    </source>
</evidence>
<dbReference type="Proteomes" id="UP000777935">
    <property type="component" value="Unassembled WGS sequence"/>
</dbReference>
<evidence type="ECO:0000256" key="2">
    <source>
        <dbReference type="ARBA" id="ARBA00012438"/>
    </source>
</evidence>
<keyword evidence="3" id="KW-0597">Phosphoprotein</keyword>
<accession>A0ABX2IQ39</accession>
<sequence>MVELQHKVSNLFADVGDVERQTARATGDIPSFLSALENRIASFVKVNRHLTGDVDESEPIQSILDH</sequence>
<evidence type="ECO:0000313" key="10">
    <source>
        <dbReference type="Proteomes" id="UP000777935"/>
    </source>
</evidence>
<comment type="caution">
    <text evidence="9">The sequence shown here is derived from an EMBL/GenBank/DDBJ whole genome shotgun (WGS) entry which is preliminary data.</text>
</comment>
<evidence type="ECO:0000259" key="8">
    <source>
        <dbReference type="Pfam" id="PF07536"/>
    </source>
</evidence>
<evidence type="ECO:0000256" key="6">
    <source>
        <dbReference type="ARBA" id="ARBA00022777"/>
    </source>
</evidence>
<keyword evidence="5" id="KW-0547">Nucleotide-binding</keyword>
<dbReference type="InterPro" id="IPR011102">
    <property type="entry name" value="Sig_transdc_His_kinase_HWE"/>
</dbReference>